<dbReference type="RefSeq" id="XP_064722760.1">
    <property type="nucleotide sequence ID" value="XM_064866688.1"/>
</dbReference>
<evidence type="ECO:0000313" key="2">
    <source>
        <dbReference type="Proteomes" id="UP001432216"/>
    </source>
</evidence>
<accession>A0ABZ2B244</accession>
<dbReference type="EMBL" id="CP143813">
    <property type="protein sequence ID" value="WVO23521.1"/>
    <property type="molecule type" value="Genomic_DNA"/>
</dbReference>
<evidence type="ECO:0000313" key="1">
    <source>
        <dbReference type="EMBL" id="WVO23521.1"/>
    </source>
</evidence>
<reference evidence="1 2" key="1">
    <citation type="submission" date="2024-01" db="EMBL/GenBank/DDBJ databases">
        <title>Comparative genomics of Cryptococcus and Kwoniella reveals pathogenesis evolution and contrasting modes of karyotype evolution via chromosome fusion or intercentromeric recombination.</title>
        <authorList>
            <person name="Coelho M.A."/>
            <person name="David-Palma M."/>
            <person name="Shea T."/>
            <person name="Bowers K."/>
            <person name="McGinley-Smith S."/>
            <person name="Mohammad A.W."/>
            <person name="Gnirke A."/>
            <person name="Yurkov A.M."/>
            <person name="Nowrousian M."/>
            <person name="Sun S."/>
            <person name="Cuomo C.A."/>
            <person name="Heitman J."/>
        </authorList>
    </citation>
    <scope>NUCLEOTIDE SEQUENCE [LARGE SCALE GENOMIC DNA]</scope>
    <source>
        <strain evidence="1 2">7685027</strain>
    </source>
</reference>
<organism evidence="1 2">
    <name type="scientific">Cryptococcus decagattii</name>
    <dbReference type="NCBI Taxonomy" id="1859122"/>
    <lineage>
        <taxon>Eukaryota</taxon>
        <taxon>Fungi</taxon>
        <taxon>Dikarya</taxon>
        <taxon>Basidiomycota</taxon>
        <taxon>Agaricomycotina</taxon>
        <taxon>Tremellomycetes</taxon>
        <taxon>Tremellales</taxon>
        <taxon>Cryptococcaceae</taxon>
        <taxon>Cryptococcus</taxon>
        <taxon>Cryptococcus gattii species complex</taxon>
    </lineage>
</organism>
<proteinExistence type="predicted"/>
<gene>
    <name evidence="1" type="ORF">IAS62_004876</name>
</gene>
<keyword evidence="2" id="KW-1185">Reference proteome</keyword>
<dbReference type="GeneID" id="89991647"/>
<name>A0ABZ2B244_9TREE</name>
<protein>
    <submittedName>
        <fullName evidence="1">Uncharacterized protein</fullName>
    </submittedName>
</protein>
<sequence length="160" mass="18428">MYGYLGPVISFRINHIWIEITSIRLRTGSFRSFSPSHDLRARSKPSLDCSLIKLLSPLPSLVHHRFSSRHQSNLPCRDGQRPYRLDPARTEKESRTVPLIRWRLVICGAVALSTEISSDEEGYEAGIGWRGRSYQRNNKRPWILHNSLIILLNSAACYIR</sequence>
<dbReference type="Proteomes" id="UP001432216">
    <property type="component" value="Chromosome 8"/>
</dbReference>